<reference evidence="3 4" key="1">
    <citation type="journal article" date="2021" name="Int. J. Syst. Evol. Microbiol.">
        <title>Amazonocrinis nigriterrae gen. nov., sp. nov., Atlanticothrix silvestris gen. nov., sp. nov. and Dendronalium phyllosphericum gen. nov., sp. nov., nostocacean cyanobacteria from Brazilian environments.</title>
        <authorList>
            <person name="Alvarenga D.O."/>
            <person name="Andreote A.P.D."/>
            <person name="Branco L.H.Z."/>
            <person name="Delbaje E."/>
            <person name="Cruz R.B."/>
            <person name="Varani A.M."/>
            <person name="Fiore M.F."/>
        </authorList>
    </citation>
    <scope>NUCLEOTIDE SEQUENCE [LARGE SCALE GENOMIC DNA]</scope>
    <source>
        <strain evidence="3 4">CENA67</strain>
    </source>
</reference>
<dbReference type="InterPro" id="IPR048378">
    <property type="entry name" value="BFA1-like_C"/>
</dbReference>
<dbReference type="SUPFAM" id="SSF50814">
    <property type="entry name" value="Lipocalins"/>
    <property type="match status" value="2"/>
</dbReference>
<name>A0A8J7LD72_9NOST</name>
<sequence length="266" mass="30701">MMNLQEQNWTNLFGNHTLEETAWHGTWTQYSPTQEVINTFQCVRSFHANEDKTLIYHTNNYTYSDGSTAEKSWQLEKQTCNQPDGLVHTAVPSMRTLSFGQGATVWLSKTLEAEKKFALELFFRHNDWRTSVGIIYAENHDIERITHIREHLGSFTLEPPSSEVKEIDGQWIGKKQYMTPDLRVSDTEPIPELILDPTKGINKTVFLPDGVVVNTPERLETGQAFKIVAGRFVSPTIFKRLTAKYNVLGNFELLVYEVFHRQFENK</sequence>
<dbReference type="InterPro" id="IPR012674">
    <property type="entry name" value="Calycin"/>
</dbReference>
<dbReference type="EMBL" id="JAECZC010000062">
    <property type="protein sequence ID" value="MBH8565506.1"/>
    <property type="molecule type" value="Genomic_DNA"/>
</dbReference>
<comment type="caution">
    <text evidence="3">The sequence shown here is derived from an EMBL/GenBank/DDBJ whole genome shotgun (WGS) entry which is preliminary data.</text>
</comment>
<evidence type="ECO:0000259" key="2">
    <source>
        <dbReference type="Pfam" id="PF21053"/>
    </source>
</evidence>
<dbReference type="Pfam" id="PF12204">
    <property type="entry name" value="DUF3598_N"/>
    <property type="match status" value="1"/>
</dbReference>
<evidence type="ECO:0000313" key="4">
    <source>
        <dbReference type="Proteomes" id="UP000632766"/>
    </source>
</evidence>
<accession>A0A8J7LD72</accession>
<feature type="domain" description="DUF3598" evidence="1">
    <location>
        <begin position="5"/>
        <end position="154"/>
    </location>
</feature>
<dbReference type="AlphaFoldDB" id="A0A8J7LD72"/>
<dbReference type="InterPro" id="IPR022017">
    <property type="entry name" value="BFA1-like_DUF3598"/>
</dbReference>
<proteinExistence type="predicted"/>
<gene>
    <name evidence="3" type="ORF">I8748_25585</name>
</gene>
<protein>
    <submittedName>
        <fullName evidence="3">DUF3598 family protein</fullName>
    </submittedName>
</protein>
<evidence type="ECO:0000313" key="3">
    <source>
        <dbReference type="EMBL" id="MBH8565506.1"/>
    </source>
</evidence>
<dbReference type="Gene3D" id="2.40.128.20">
    <property type="match status" value="2"/>
</dbReference>
<evidence type="ECO:0000259" key="1">
    <source>
        <dbReference type="Pfam" id="PF12204"/>
    </source>
</evidence>
<keyword evidence="4" id="KW-1185">Reference proteome</keyword>
<dbReference type="Pfam" id="PF21053">
    <property type="entry name" value="BFA1_C"/>
    <property type="match status" value="1"/>
</dbReference>
<organism evidence="3 4">
    <name type="scientific">Amazonocrinis nigriterrae CENA67</name>
    <dbReference type="NCBI Taxonomy" id="2794033"/>
    <lineage>
        <taxon>Bacteria</taxon>
        <taxon>Bacillati</taxon>
        <taxon>Cyanobacteriota</taxon>
        <taxon>Cyanophyceae</taxon>
        <taxon>Nostocales</taxon>
        <taxon>Nostocaceae</taxon>
        <taxon>Amazonocrinis</taxon>
        <taxon>Amazonocrinis nigriterrae</taxon>
    </lineage>
</organism>
<dbReference type="Proteomes" id="UP000632766">
    <property type="component" value="Unassembled WGS sequence"/>
</dbReference>
<feature type="domain" description="Biogenesis factor required for ATP synthase 1-like C-terminal" evidence="2">
    <location>
        <begin position="199"/>
        <end position="253"/>
    </location>
</feature>